<keyword evidence="1" id="KW-1133">Transmembrane helix</keyword>
<accession>A0A4P9A2G0</accession>
<feature type="transmembrane region" description="Helical" evidence="1">
    <location>
        <begin position="12"/>
        <end position="34"/>
    </location>
</feature>
<keyword evidence="3" id="KW-1185">Reference proteome</keyword>
<dbReference type="KEGG" id="nft:FBF37_00475"/>
<sequence>MDKRRESGAASLFAVIFSAMLLTILAAGFVKLMLKDQQQAINNDLSQSAYDAALAGVEDAKRVIRACQKGNASACDALEKKDCNSVRQSAVLGGAANAQETLVQTNSSNGRKFDQAYTCLKVSMDTEDFLYVGAENKVQLVPLRARGAFDKVVIEWFNKEDNANKNVALADVHNGDVGLPEKAAWNTQAPAVLRAQVITPGNNFTIDSLDSSSASQAVFLRPNGIVSGLPAVENVVHKGSLRRATDTPTTRNEPAGVLCSKDFAHPHGHSCRAVIELDEVSPEASANAFLAINHLYKGANVRVSVMKGTEQVMLYGAQPAVDSTGRANNLFRRVEARLRLGEDIWYPAGSVEVLNNLCKDFSLAGNIVEGGACDS</sequence>
<dbReference type="OrthoDB" id="9785850at2"/>
<proteinExistence type="predicted"/>
<dbReference type="EMBL" id="CP040004">
    <property type="protein sequence ID" value="QCT41960.1"/>
    <property type="molecule type" value="Genomic_DNA"/>
</dbReference>
<evidence type="ECO:0000313" key="3">
    <source>
        <dbReference type="Proteomes" id="UP000310639"/>
    </source>
</evidence>
<evidence type="ECO:0000256" key="1">
    <source>
        <dbReference type="SAM" id="Phobius"/>
    </source>
</evidence>
<protein>
    <submittedName>
        <fullName evidence="2">Uncharacterized protein</fullName>
    </submittedName>
</protein>
<dbReference type="AlphaFoldDB" id="A0A4P9A2G0"/>
<reference evidence="2 3" key="1">
    <citation type="submission" date="2019-04" db="EMBL/GenBank/DDBJ databases">
        <title>Saccharibacteria TM7 genomes.</title>
        <authorList>
            <person name="Bor B."/>
            <person name="He X."/>
            <person name="Chen T."/>
            <person name="Dewhirst F.E."/>
        </authorList>
    </citation>
    <scope>NUCLEOTIDE SEQUENCE [LARGE SCALE GENOMIC DNA]</scope>
    <source>
        <strain evidence="2 3">BB001</strain>
    </source>
</reference>
<dbReference type="RefSeq" id="WP_138078443.1">
    <property type="nucleotide sequence ID" value="NZ_CP040004.1"/>
</dbReference>
<evidence type="ECO:0000313" key="2">
    <source>
        <dbReference type="EMBL" id="QCT41960.1"/>
    </source>
</evidence>
<dbReference type="Proteomes" id="UP000310639">
    <property type="component" value="Chromosome"/>
</dbReference>
<gene>
    <name evidence="2" type="ORF">FBF37_00475</name>
</gene>
<organism evidence="2 3">
    <name type="scientific">Candidatus Nanosynbacter featherlites</name>
    <dbReference type="NCBI Taxonomy" id="2572088"/>
    <lineage>
        <taxon>Bacteria</taxon>
        <taxon>Candidatus Saccharimonadota</taxon>
        <taxon>Candidatus Saccharimonadia</taxon>
        <taxon>Candidatus Nanosynbacterales</taxon>
        <taxon>Candidatus Nanosynbacteraceae</taxon>
        <taxon>Candidatus Nanosynbacter</taxon>
    </lineage>
</organism>
<keyword evidence="1" id="KW-0472">Membrane</keyword>
<keyword evidence="1" id="KW-0812">Transmembrane</keyword>
<name>A0A4P9A2G0_9BACT</name>